<name>A0A934VC65_9BACT</name>
<protein>
    <submittedName>
        <fullName evidence="1">Uncharacterized protein</fullName>
    </submittedName>
</protein>
<dbReference type="AlphaFoldDB" id="A0A934VC65"/>
<reference evidence="1" key="1">
    <citation type="submission" date="2021-01" db="EMBL/GenBank/DDBJ databases">
        <title>Modified the classification status of verrucomicrobia.</title>
        <authorList>
            <person name="Feng X."/>
        </authorList>
    </citation>
    <scope>NUCLEOTIDE SEQUENCE</scope>
    <source>
        <strain evidence="1">JCM 18052</strain>
    </source>
</reference>
<organism evidence="1 2">
    <name type="scientific">Luteolibacter yonseiensis</name>
    <dbReference type="NCBI Taxonomy" id="1144680"/>
    <lineage>
        <taxon>Bacteria</taxon>
        <taxon>Pseudomonadati</taxon>
        <taxon>Verrucomicrobiota</taxon>
        <taxon>Verrucomicrobiia</taxon>
        <taxon>Verrucomicrobiales</taxon>
        <taxon>Verrucomicrobiaceae</taxon>
        <taxon>Luteolibacter</taxon>
    </lineage>
</organism>
<proteinExistence type="predicted"/>
<evidence type="ECO:0000313" key="1">
    <source>
        <dbReference type="EMBL" id="MBK1818003.1"/>
    </source>
</evidence>
<dbReference type="RefSeq" id="WP_200352927.1">
    <property type="nucleotide sequence ID" value="NZ_BAABHZ010000001.1"/>
</dbReference>
<keyword evidence="2" id="KW-1185">Reference proteome</keyword>
<comment type="caution">
    <text evidence="1">The sequence shown here is derived from an EMBL/GenBank/DDBJ whole genome shotgun (WGS) entry which is preliminary data.</text>
</comment>
<sequence>MNPSRHDKNGTPSPGIRIRYESPDERMFVGEEVGLLVSGVIADVVAHEIWKPASTLISEDGATYAGADGSMKGTVYGKGPVRCSHHEAFLTVKGKDHSFVPHGNFEELSAEESKIREPATWKFTFPYSIKPCGCAGS</sequence>
<dbReference type="Proteomes" id="UP000600139">
    <property type="component" value="Unassembled WGS sequence"/>
</dbReference>
<dbReference type="EMBL" id="JAENIK010000012">
    <property type="protein sequence ID" value="MBK1818003.1"/>
    <property type="molecule type" value="Genomic_DNA"/>
</dbReference>
<evidence type="ECO:0000313" key="2">
    <source>
        <dbReference type="Proteomes" id="UP000600139"/>
    </source>
</evidence>
<accession>A0A934VC65</accession>
<gene>
    <name evidence="1" type="ORF">JIN84_20440</name>
</gene>